<feature type="region of interest" description="Disordered" evidence="1">
    <location>
        <begin position="141"/>
        <end position="161"/>
    </location>
</feature>
<feature type="compositionally biased region" description="Polar residues" evidence="1">
    <location>
        <begin position="246"/>
        <end position="261"/>
    </location>
</feature>
<feature type="transmembrane region" description="Helical" evidence="2">
    <location>
        <begin position="112"/>
        <end position="134"/>
    </location>
</feature>
<name>A0A1M2V7R5_TRAPU</name>
<evidence type="ECO:0000313" key="4">
    <source>
        <dbReference type="Proteomes" id="UP000184267"/>
    </source>
</evidence>
<keyword evidence="4" id="KW-1185">Reference proteome</keyword>
<dbReference type="EMBL" id="MNAD01001602">
    <property type="protein sequence ID" value="OJT03638.1"/>
    <property type="molecule type" value="Genomic_DNA"/>
</dbReference>
<dbReference type="Proteomes" id="UP000184267">
    <property type="component" value="Unassembled WGS sequence"/>
</dbReference>
<dbReference type="STRING" id="154538.A0A1M2V7R5"/>
<proteinExistence type="predicted"/>
<dbReference type="AlphaFoldDB" id="A0A1M2V7R5"/>
<keyword evidence="2" id="KW-1133">Transmembrane helix</keyword>
<sequence length="296" mass="31661">MAAAIIPFRIETPYSPLESTPVRLHWTGGTPPYNITVGTSTESVLTLFPSLTNNSVAWMANASIECPLAVFGVDADGTSAISRRFRVRHDTRPGFVHHAASHLKPSLSAGTIVGIAIAGAVALVALLVLVVWIHKRRQRRDWRRRDTVDPGRSSLASPQPHLSTEALMSQHELPLGNAYASPVDPSGLSVVGDPSSAQAGEIIPGTVSEPVVLRSLPSIHRPETTSPMDPATRNDAFSVAEPTAQPVLQQGHNSHVGTRASTHARDGAVRLPRGPLDESDDDTATTVTLPPPYERY</sequence>
<accession>A0A1M2V7R5</accession>
<evidence type="ECO:0000256" key="2">
    <source>
        <dbReference type="SAM" id="Phobius"/>
    </source>
</evidence>
<protein>
    <submittedName>
        <fullName evidence="3">Uncharacterized protein</fullName>
    </submittedName>
</protein>
<dbReference type="OrthoDB" id="2758692at2759"/>
<keyword evidence="2" id="KW-0472">Membrane</keyword>
<evidence type="ECO:0000256" key="1">
    <source>
        <dbReference type="SAM" id="MobiDB-lite"/>
    </source>
</evidence>
<evidence type="ECO:0000313" key="3">
    <source>
        <dbReference type="EMBL" id="OJT03638.1"/>
    </source>
</evidence>
<keyword evidence="2" id="KW-0812">Transmembrane</keyword>
<gene>
    <name evidence="3" type="ORF">TRAPUB_5666</name>
</gene>
<feature type="region of interest" description="Disordered" evidence="1">
    <location>
        <begin position="244"/>
        <end position="296"/>
    </location>
</feature>
<comment type="caution">
    <text evidence="3">The sequence shown here is derived from an EMBL/GenBank/DDBJ whole genome shotgun (WGS) entry which is preliminary data.</text>
</comment>
<organism evidence="3 4">
    <name type="scientific">Trametes pubescens</name>
    <name type="common">White-rot fungus</name>
    <dbReference type="NCBI Taxonomy" id="154538"/>
    <lineage>
        <taxon>Eukaryota</taxon>
        <taxon>Fungi</taxon>
        <taxon>Dikarya</taxon>
        <taxon>Basidiomycota</taxon>
        <taxon>Agaricomycotina</taxon>
        <taxon>Agaricomycetes</taxon>
        <taxon>Polyporales</taxon>
        <taxon>Polyporaceae</taxon>
        <taxon>Trametes</taxon>
    </lineage>
</organism>
<reference evidence="3 4" key="1">
    <citation type="submission" date="2016-10" db="EMBL/GenBank/DDBJ databases">
        <title>Genome sequence of the basidiomycete white-rot fungus Trametes pubescens.</title>
        <authorList>
            <person name="Makela M.R."/>
            <person name="Granchi Z."/>
            <person name="Peng M."/>
            <person name="De Vries R.P."/>
            <person name="Grigoriev I."/>
            <person name="Riley R."/>
            <person name="Hilden K."/>
        </authorList>
    </citation>
    <scope>NUCLEOTIDE SEQUENCE [LARGE SCALE GENOMIC DNA]</scope>
    <source>
        <strain evidence="3 4">FBCC735</strain>
    </source>
</reference>